<evidence type="ECO:0000313" key="2">
    <source>
        <dbReference type="Proteomes" id="UP000236000"/>
    </source>
</evidence>
<accession>A0A2N8HCQ9</accession>
<dbReference type="EMBL" id="PJKA01000012">
    <property type="protein sequence ID" value="PNC17676.1"/>
    <property type="molecule type" value="Genomic_DNA"/>
</dbReference>
<protein>
    <submittedName>
        <fullName evidence="1">Uncharacterized protein</fullName>
    </submittedName>
</protein>
<dbReference type="Proteomes" id="UP000236000">
    <property type="component" value="Unassembled WGS sequence"/>
</dbReference>
<evidence type="ECO:0000313" key="1">
    <source>
        <dbReference type="EMBL" id="PNC17676.1"/>
    </source>
</evidence>
<dbReference type="AlphaFoldDB" id="A0A2N8HCQ9"/>
<sequence>MTVEAVNAGRMQAFRPSGLLKFPTVAGVATALFTHFTTNNKIIMNKITSINGTFMASLNELNEHTENESIHVTEDERTAWNAKADVSALSTKTDASVFDAHKNDAVAHITGKEREIWNGKQDKLTDETGSMTLDGGLSVAGTITAPGGVRVPLPSTYQEAMSYEALLEQQAVKDWGCMTYYLETMVPSWVTAMIRHQQLMASGNPATPNTSIKEGVLNNELCDHVVTITPASGISLTGRSTAPWVFANYMGCYRNTGYATTTAWRFAGSDQVSIMLGSTSHGYGSTTDPSAACYTHPIHWADYNVSGADYRYPLGNAVNNPGIREQGPAWQVTTYPKGYLGSSTSCLIRGTNYGMEVGASDYVWALVPSILYLSVAMTPRHADDNNYVVNGWRLYVDGLHVMRMTSAWLGTGATASVTTKVKAHDVRSTRQVGLRMGGMRIDVNPSMGINDAAPIMERVVMRDAVVKPVPEVTASTLEVVAAGGEVVLTVSSTLAEAVYMVNDTMCGHDPAAVWCSQSSEQIPSEGGQITLTLAPNTTGELRQVWVFAGHHYAQAAVIKINQLA</sequence>
<name>A0A2N8HCQ9_9BACT</name>
<proteinExistence type="predicted"/>
<reference evidence="1 2" key="1">
    <citation type="journal article" date="2017" name="BMC Genomics">
        <title>Genome sequencing of 39 Akkermansia muciniphila isolates reveals its population structure, genomic and functional diverisity, and global distribution in mammalian gut microbiotas.</title>
        <authorList>
            <person name="Guo X."/>
            <person name="Li S."/>
            <person name="Zhang J."/>
            <person name="Wu F."/>
            <person name="Li X."/>
            <person name="Wu D."/>
            <person name="Zhang M."/>
            <person name="Ou Z."/>
            <person name="Jie Z."/>
            <person name="Yan Q."/>
            <person name="Li P."/>
            <person name="Yi J."/>
            <person name="Peng Y."/>
        </authorList>
    </citation>
    <scope>NUCLEOTIDE SEQUENCE [LARGE SCALE GENOMIC DNA]</scope>
    <source>
        <strain evidence="1 2">GP24</strain>
    </source>
</reference>
<gene>
    <name evidence="1" type="ORF">CXU22_07955</name>
</gene>
<organism evidence="1 2">
    <name type="scientific">Akkermansia muciniphila</name>
    <dbReference type="NCBI Taxonomy" id="239935"/>
    <lineage>
        <taxon>Bacteria</taxon>
        <taxon>Pseudomonadati</taxon>
        <taxon>Verrucomicrobiota</taxon>
        <taxon>Verrucomicrobiia</taxon>
        <taxon>Verrucomicrobiales</taxon>
        <taxon>Akkermansiaceae</taxon>
        <taxon>Akkermansia</taxon>
    </lineage>
</organism>
<comment type="caution">
    <text evidence="1">The sequence shown here is derived from an EMBL/GenBank/DDBJ whole genome shotgun (WGS) entry which is preliminary data.</text>
</comment>